<evidence type="ECO:0000313" key="6">
    <source>
        <dbReference type="EMBL" id="KAK8015931.1"/>
    </source>
</evidence>
<comment type="caution">
    <text evidence="6">The sequence shown here is derived from an EMBL/GenBank/DDBJ whole genome shotgun (WGS) entry which is preliminary data.</text>
</comment>
<keyword evidence="4" id="KW-0808">Transferase</keyword>
<evidence type="ECO:0000256" key="5">
    <source>
        <dbReference type="ARBA" id="ARBA00022898"/>
    </source>
</evidence>
<dbReference type="InterPro" id="IPR005786">
    <property type="entry name" value="B_amino_transII"/>
</dbReference>
<sequence length="372" mass="39710">MTAPAPKATVVTDVPWDPDWANLGLALDLSVNGHIETRYHLSTGQWTPPSFVASPDISVNGLCPGLNYGQQCYEGMKAFRHAAENKITVFRPRFHAARLARSAASVCLPEVPEALFLECVRAAVAGNAEYVPPADTEAYLYIRPVLFGSSAKLALAPPEEVVFAVYVQPTRPYHGSAAIDGVVLEDFDRAAPRGMGAYKVGGNYAPVWRHAARAREMGYGITLHLDSATRTFVEEFSTSGFLGHKRQQQTATDEDGGKEKDTLVVPKTDNAIASATSDTMARVAALQGWDVEHRDVPFASLGALDEVVAVGTAAAAVPVKSLVRLSTNEKFGFPGSDGKGAKLLGLSGLVAGIQRGHAADTEGWNWEVTGFS</sequence>
<name>A0ABR1RLT2_9PEZI</name>
<evidence type="ECO:0000256" key="4">
    <source>
        <dbReference type="ARBA" id="ARBA00022679"/>
    </source>
</evidence>
<reference evidence="6 7" key="1">
    <citation type="submission" date="2023-01" db="EMBL/GenBank/DDBJ databases">
        <title>Analysis of 21 Apiospora genomes using comparative genomics revels a genus with tremendous synthesis potential of carbohydrate active enzymes and secondary metabolites.</title>
        <authorList>
            <person name="Sorensen T."/>
        </authorList>
    </citation>
    <scope>NUCLEOTIDE SEQUENCE [LARGE SCALE GENOMIC DNA]</scope>
    <source>
        <strain evidence="6 7">CBS 20057</strain>
    </source>
</reference>
<evidence type="ECO:0008006" key="8">
    <source>
        <dbReference type="Google" id="ProtNLM"/>
    </source>
</evidence>
<gene>
    <name evidence="6" type="ORF">PG991_008819</name>
</gene>
<protein>
    <recommendedName>
        <fullName evidence="8">Branched-chain amino acid aminotransferase</fullName>
    </recommendedName>
</protein>
<keyword evidence="7" id="KW-1185">Reference proteome</keyword>
<dbReference type="PIRSF" id="PIRSF006468">
    <property type="entry name" value="BCAT1"/>
    <property type="match status" value="1"/>
</dbReference>
<dbReference type="InterPro" id="IPR036038">
    <property type="entry name" value="Aminotransferase-like"/>
</dbReference>
<evidence type="ECO:0000313" key="7">
    <source>
        <dbReference type="Proteomes" id="UP001396898"/>
    </source>
</evidence>
<dbReference type="InterPro" id="IPR043131">
    <property type="entry name" value="BCAT-like_N"/>
</dbReference>
<dbReference type="EMBL" id="JAQQWI010000012">
    <property type="protein sequence ID" value="KAK8015931.1"/>
    <property type="molecule type" value="Genomic_DNA"/>
</dbReference>
<accession>A0ABR1RLT2</accession>
<evidence type="ECO:0000256" key="3">
    <source>
        <dbReference type="ARBA" id="ARBA00022576"/>
    </source>
</evidence>
<keyword evidence="5" id="KW-0663">Pyridoxal phosphate</keyword>
<dbReference type="Gene3D" id="3.30.470.10">
    <property type="match status" value="1"/>
</dbReference>
<dbReference type="PANTHER" id="PTHR42825:SF2">
    <property type="entry name" value="BRANCHED-CHAIN-AMINO-ACID AMINOTRANSFERASE 3, CHLOROPLASTIC-RELATED"/>
    <property type="match status" value="1"/>
</dbReference>
<dbReference type="Pfam" id="PF01063">
    <property type="entry name" value="Aminotran_4"/>
    <property type="match status" value="1"/>
</dbReference>
<comment type="similarity">
    <text evidence="2">Belongs to the class-IV pyridoxal-phosphate-dependent aminotransferase family.</text>
</comment>
<keyword evidence="3" id="KW-0032">Aminotransferase</keyword>
<evidence type="ECO:0000256" key="1">
    <source>
        <dbReference type="ARBA" id="ARBA00001933"/>
    </source>
</evidence>
<dbReference type="Gene3D" id="3.20.10.10">
    <property type="entry name" value="D-amino Acid Aminotransferase, subunit A, domain 2"/>
    <property type="match status" value="1"/>
</dbReference>
<dbReference type="PANTHER" id="PTHR42825">
    <property type="entry name" value="AMINO ACID AMINOTRANSFERASE"/>
    <property type="match status" value="1"/>
</dbReference>
<proteinExistence type="inferred from homology"/>
<organism evidence="6 7">
    <name type="scientific">Apiospora marii</name>
    <dbReference type="NCBI Taxonomy" id="335849"/>
    <lineage>
        <taxon>Eukaryota</taxon>
        <taxon>Fungi</taxon>
        <taxon>Dikarya</taxon>
        <taxon>Ascomycota</taxon>
        <taxon>Pezizomycotina</taxon>
        <taxon>Sordariomycetes</taxon>
        <taxon>Xylariomycetidae</taxon>
        <taxon>Amphisphaeriales</taxon>
        <taxon>Apiosporaceae</taxon>
        <taxon>Apiospora</taxon>
    </lineage>
</organism>
<dbReference type="InterPro" id="IPR001544">
    <property type="entry name" value="Aminotrans_IV"/>
</dbReference>
<dbReference type="InterPro" id="IPR043132">
    <property type="entry name" value="BCAT-like_C"/>
</dbReference>
<dbReference type="Proteomes" id="UP001396898">
    <property type="component" value="Unassembled WGS sequence"/>
</dbReference>
<comment type="cofactor">
    <cofactor evidence="1">
        <name>pyridoxal 5'-phosphate</name>
        <dbReference type="ChEBI" id="CHEBI:597326"/>
    </cofactor>
</comment>
<evidence type="ECO:0000256" key="2">
    <source>
        <dbReference type="ARBA" id="ARBA00009320"/>
    </source>
</evidence>
<dbReference type="SUPFAM" id="SSF56752">
    <property type="entry name" value="D-aminoacid aminotransferase-like PLP-dependent enzymes"/>
    <property type="match status" value="1"/>
</dbReference>